<evidence type="ECO:0000259" key="1">
    <source>
        <dbReference type="Pfam" id="PF18536"/>
    </source>
</evidence>
<name>A0A5R9QL05_9PSED</name>
<proteinExistence type="predicted"/>
<dbReference type="OrthoDB" id="6059332at2"/>
<accession>A0A5R9QL05</accession>
<organism evidence="2 3">
    <name type="scientific">Pseudomonas nicosulfuronedens</name>
    <dbReference type="NCBI Taxonomy" id="2571105"/>
    <lineage>
        <taxon>Bacteria</taxon>
        <taxon>Pseudomonadati</taxon>
        <taxon>Pseudomonadota</taxon>
        <taxon>Gammaproteobacteria</taxon>
        <taxon>Pseudomonadales</taxon>
        <taxon>Pseudomonadaceae</taxon>
        <taxon>Pseudomonas</taxon>
    </lineage>
</organism>
<dbReference type="RefSeq" id="WP_138526769.1">
    <property type="nucleotide sequence ID" value="NZ_SWDV01000060.1"/>
</dbReference>
<protein>
    <recommendedName>
        <fullName evidence="1">DUF5623 domain-containing protein</fullName>
    </recommendedName>
</protein>
<keyword evidence="3" id="KW-1185">Reference proteome</keyword>
<dbReference type="AlphaFoldDB" id="A0A5R9QL05"/>
<sequence>MAALTLQFAEATGLRPATNQRQWNLMNGLHHLPNNDHDSGWVSESGDWVHLDEPYDSAKRPSELQRRETWLADRGQHGAWIAWGGLYSPDQTRPHLTTANPSLLHQLKLTLEALPPVISGDWPHWPWVSGDYWAQFISPSRSAAGGKRKPRAGTTYGWSKNAIEYRSSVGFKSLWRPDRPMSLANHKLLGDELKNLGVSPTTNAGHSKLQRVRSELENWLFAEYPRDTSASATATFDVYYGGQATKRYRSPQEQLAALDRIQSVLIASYPESKPLRDMLKQLASARLATVKAPAR</sequence>
<gene>
    <name evidence="2" type="ORF">FAS41_29160</name>
</gene>
<dbReference type="Gene3D" id="1.20.1260.40">
    <property type="match status" value="1"/>
</dbReference>
<dbReference type="InterPro" id="IPR040531">
    <property type="entry name" value="DUF5623"/>
</dbReference>
<comment type="caution">
    <text evidence="2">The sequence shown here is derived from an EMBL/GenBank/DDBJ whole genome shotgun (WGS) entry which is preliminary data.</text>
</comment>
<feature type="domain" description="DUF5623" evidence="1">
    <location>
        <begin position="176"/>
        <end position="287"/>
    </location>
</feature>
<dbReference type="Pfam" id="PF18536">
    <property type="entry name" value="DUF5623"/>
    <property type="match status" value="1"/>
</dbReference>
<evidence type="ECO:0000313" key="3">
    <source>
        <dbReference type="Proteomes" id="UP000306635"/>
    </source>
</evidence>
<evidence type="ECO:0000313" key="2">
    <source>
        <dbReference type="EMBL" id="TLX70076.1"/>
    </source>
</evidence>
<dbReference type="Proteomes" id="UP000306635">
    <property type="component" value="Unassembled WGS sequence"/>
</dbReference>
<dbReference type="EMBL" id="SWDV01000060">
    <property type="protein sequence ID" value="TLX70076.1"/>
    <property type="molecule type" value="Genomic_DNA"/>
</dbReference>
<reference evidence="2 3" key="1">
    <citation type="submission" date="2019-04" db="EMBL/GenBank/DDBJ databases">
        <authorList>
            <person name="Li M."/>
        </authorList>
    </citation>
    <scope>NUCLEOTIDE SEQUENCE [LARGE SCALE GENOMIC DNA]</scope>
    <source>
        <strain evidence="2 3">LAM1902</strain>
    </source>
</reference>